<evidence type="ECO:0000256" key="3">
    <source>
        <dbReference type="ARBA" id="ARBA00022448"/>
    </source>
</evidence>
<keyword evidence="3 10" id="KW-0813">Transport</keyword>
<dbReference type="EMBL" id="JBDIZK010000012">
    <property type="protein sequence ID" value="MEN3749124.1"/>
    <property type="molecule type" value="Genomic_DNA"/>
</dbReference>
<protein>
    <submittedName>
        <fullName evidence="14">TonB-dependent siderophore receptor</fullName>
    </submittedName>
</protein>
<name>A0ABV0BC47_9SPHN</name>
<keyword evidence="4 10" id="KW-1134">Transmembrane beta strand</keyword>
<dbReference type="Gene3D" id="2.170.130.10">
    <property type="entry name" value="TonB-dependent receptor, plug domain"/>
    <property type="match status" value="1"/>
</dbReference>
<dbReference type="CDD" id="cd01347">
    <property type="entry name" value="ligand_gated_channel"/>
    <property type="match status" value="1"/>
</dbReference>
<keyword evidence="5 10" id="KW-0812">Transmembrane</keyword>
<dbReference type="Gene3D" id="2.40.170.20">
    <property type="entry name" value="TonB-dependent receptor, beta-barrel domain"/>
    <property type="match status" value="1"/>
</dbReference>
<dbReference type="InterPro" id="IPR010105">
    <property type="entry name" value="TonB_sidphr_rcpt"/>
</dbReference>
<keyword evidence="7 10" id="KW-0472">Membrane</keyword>
<evidence type="ECO:0000256" key="5">
    <source>
        <dbReference type="ARBA" id="ARBA00022692"/>
    </source>
</evidence>
<proteinExistence type="inferred from homology"/>
<comment type="similarity">
    <text evidence="2 10 11">Belongs to the TonB-dependent receptor family.</text>
</comment>
<evidence type="ECO:0000256" key="10">
    <source>
        <dbReference type="PROSITE-ProRule" id="PRU01360"/>
    </source>
</evidence>
<keyword evidence="9 10" id="KW-0998">Cell outer membrane</keyword>
<gene>
    <name evidence="14" type="ORF">TPR58_18265</name>
</gene>
<evidence type="ECO:0000256" key="8">
    <source>
        <dbReference type="ARBA" id="ARBA00023170"/>
    </source>
</evidence>
<evidence type="ECO:0000256" key="1">
    <source>
        <dbReference type="ARBA" id="ARBA00004571"/>
    </source>
</evidence>
<evidence type="ECO:0000259" key="12">
    <source>
        <dbReference type="Pfam" id="PF00593"/>
    </source>
</evidence>
<evidence type="ECO:0000256" key="4">
    <source>
        <dbReference type="ARBA" id="ARBA00022452"/>
    </source>
</evidence>
<feature type="domain" description="TonB-dependent receptor plug" evidence="13">
    <location>
        <begin position="76"/>
        <end position="174"/>
    </location>
</feature>
<dbReference type="Proteomes" id="UP001427805">
    <property type="component" value="Unassembled WGS sequence"/>
</dbReference>
<feature type="domain" description="TonB-dependent receptor-like beta-barrel" evidence="12">
    <location>
        <begin position="246"/>
        <end position="673"/>
    </location>
</feature>
<evidence type="ECO:0000256" key="9">
    <source>
        <dbReference type="ARBA" id="ARBA00023237"/>
    </source>
</evidence>
<evidence type="ECO:0000256" key="6">
    <source>
        <dbReference type="ARBA" id="ARBA00023077"/>
    </source>
</evidence>
<dbReference type="PANTHER" id="PTHR32552">
    <property type="entry name" value="FERRICHROME IRON RECEPTOR-RELATED"/>
    <property type="match status" value="1"/>
</dbReference>
<dbReference type="PROSITE" id="PS52016">
    <property type="entry name" value="TONB_DEPENDENT_REC_3"/>
    <property type="match status" value="1"/>
</dbReference>
<dbReference type="PROSITE" id="PS51257">
    <property type="entry name" value="PROKAR_LIPOPROTEIN"/>
    <property type="match status" value="1"/>
</dbReference>
<comment type="subcellular location">
    <subcellularLocation>
        <location evidence="1 10">Cell outer membrane</location>
        <topology evidence="1 10">Multi-pass membrane protein</topology>
    </subcellularLocation>
</comment>
<dbReference type="InterPro" id="IPR012910">
    <property type="entry name" value="Plug_dom"/>
</dbReference>
<keyword evidence="6 11" id="KW-0798">TonB box</keyword>
<evidence type="ECO:0000256" key="11">
    <source>
        <dbReference type="RuleBase" id="RU003357"/>
    </source>
</evidence>
<keyword evidence="15" id="KW-1185">Reference proteome</keyword>
<sequence>MFVRSTVRAAGPAVAALAAACLFPADSRAEEEVRPAPAGETAPESEAEGQEIVVLGTRSDRADRTLSADIVTERMSTSSRSIERDLLDAAGAYRLSDALELVSGVSNQNNRGGFLDNFAIRGFLGTPDGGAEYYVDGFLANRGLAPPRDPATAERIELLKGPAGALFGDIDPGGRVNIVSKTPRYASAASAILTYGSFNTRRAELDVTGPIGGGFAVRLVAAGEDSDGWRDTVSLKRRVLAPSISWQSGAGTRITYVGELTEFDAPFDRGIPAIGGDANALPASHFYGEPGDGVTRFRNQRHQLTGETKLGDDWSLNGGIAWRTGSLRGFSSDQSRLVDNRTLWRQRRERGYTVDDLSARVELTGRVGSHRPSIGVKGYVLDYTELLMRRNPSAAAPHAIDVFDPVYGGTALPLLPFTDNREKRWAATVYVQDMWNVTDRLTLSGGVRFDAYRQRIRNNRTGAVGRTIDEPVNFRIGARYAIDEVFAVHANWGESFLLNSGIGRDGSGFAPERGKGYELGATASWPGIDIAVTWFDIAKRDILTNDPVDPNFLAPVGSLTSRGIEFDAAVKLGRNWQVVANYAWTRARADDSAFATDQVLNVPEHAGTIFVVGRFLDDAGRGPSVSAGLAYVGDRAGAIDASGLVLPAYVKAKAAIDWTLSPHVAVRLEADNLFDERYAQSSYSPVWIFPGAPRTVRASLRLAL</sequence>
<dbReference type="InterPro" id="IPR037066">
    <property type="entry name" value="Plug_dom_sf"/>
</dbReference>
<dbReference type="PANTHER" id="PTHR32552:SF90">
    <property type="entry name" value="METAL-PSEUDOPALINE RECEPTOR CNTO"/>
    <property type="match status" value="1"/>
</dbReference>
<evidence type="ECO:0000259" key="13">
    <source>
        <dbReference type="Pfam" id="PF07715"/>
    </source>
</evidence>
<reference evidence="14 15" key="1">
    <citation type="submission" date="2024-05" db="EMBL/GenBank/DDBJ databases">
        <title>Sphingomonas sp. HF-S3 16S ribosomal RNA gene Genome sequencing and assembly.</title>
        <authorList>
            <person name="Lee H."/>
        </authorList>
    </citation>
    <scope>NUCLEOTIDE SEQUENCE [LARGE SCALE GENOMIC DNA]</scope>
    <source>
        <strain evidence="14 15">HF-S3</strain>
    </source>
</reference>
<evidence type="ECO:0000256" key="7">
    <source>
        <dbReference type="ARBA" id="ARBA00023136"/>
    </source>
</evidence>
<evidence type="ECO:0000313" key="14">
    <source>
        <dbReference type="EMBL" id="MEN3749124.1"/>
    </source>
</evidence>
<dbReference type="RefSeq" id="WP_346248164.1">
    <property type="nucleotide sequence ID" value="NZ_JBDIZK010000012.1"/>
</dbReference>
<keyword evidence="8 14" id="KW-0675">Receptor</keyword>
<comment type="caution">
    <text evidence="14">The sequence shown here is derived from an EMBL/GenBank/DDBJ whole genome shotgun (WGS) entry which is preliminary data.</text>
</comment>
<accession>A0ABV0BC47</accession>
<dbReference type="InterPro" id="IPR036942">
    <property type="entry name" value="Beta-barrel_TonB_sf"/>
</dbReference>
<dbReference type="InterPro" id="IPR039426">
    <property type="entry name" value="TonB-dep_rcpt-like"/>
</dbReference>
<dbReference type="SUPFAM" id="SSF56935">
    <property type="entry name" value="Porins"/>
    <property type="match status" value="1"/>
</dbReference>
<dbReference type="NCBIfam" id="TIGR01783">
    <property type="entry name" value="TonB-siderophor"/>
    <property type="match status" value="1"/>
</dbReference>
<organism evidence="14 15">
    <name type="scientific">Sphingomonas rustica</name>
    <dbReference type="NCBI Taxonomy" id="3103142"/>
    <lineage>
        <taxon>Bacteria</taxon>
        <taxon>Pseudomonadati</taxon>
        <taxon>Pseudomonadota</taxon>
        <taxon>Alphaproteobacteria</taxon>
        <taxon>Sphingomonadales</taxon>
        <taxon>Sphingomonadaceae</taxon>
        <taxon>Sphingomonas</taxon>
    </lineage>
</organism>
<evidence type="ECO:0000256" key="2">
    <source>
        <dbReference type="ARBA" id="ARBA00009810"/>
    </source>
</evidence>
<evidence type="ECO:0000313" key="15">
    <source>
        <dbReference type="Proteomes" id="UP001427805"/>
    </source>
</evidence>
<dbReference type="Pfam" id="PF00593">
    <property type="entry name" value="TonB_dep_Rec_b-barrel"/>
    <property type="match status" value="1"/>
</dbReference>
<dbReference type="Pfam" id="PF07715">
    <property type="entry name" value="Plug"/>
    <property type="match status" value="1"/>
</dbReference>
<dbReference type="InterPro" id="IPR000531">
    <property type="entry name" value="Beta-barrel_TonB"/>
</dbReference>